<dbReference type="AlphaFoldDB" id="A0A6G3ZSS2"/>
<name>A0A6G3ZSS2_9BACL</name>
<dbReference type="InterPro" id="IPR025983">
    <property type="entry name" value="Cys_rich_CPCC"/>
</dbReference>
<organism evidence="2">
    <name type="scientific">Paenibacillus sp. SYP-B3998</name>
    <dbReference type="NCBI Taxonomy" id="2678564"/>
    <lineage>
        <taxon>Bacteria</taxon>
        <taxon>Bacillati</taxon>
        <taxon>Bacillota</taxon>
        <taxon>Bacilli</taxon>
        <taxon>Bacillales</taxon>
        <taxon>Paenibacillaceae</taxon>
        <taxon>Paenibacillus</taxon>
    </lineage>
</organism>
<reference evidence="2" key="1">
    <citation type="submission" date="2020-02" db="EMBL/GenBank/DDBJ databases">
        <authorList>
            <person name="Shen X.-R."/>
            <person name="Zhang Y.-X."/>
        </authorList>
    </citation>
    <scope>NUCLEOTIDE SEQUENCE</scope>
    <source>
        <strain evidence="2">SYP-B3998</strain>
    </source>
</reference>
<sequence>MQKYTCPCCGYKTLESDGHFDICEICFWEDDPYQEFKPYDGYGANHVSLAEAQNNYITFGACDKNGIDNVRKPTHDEKRDANWKPVKEDVRADNLFELKLTCRKFKQGIYSIVELGRSLAWIDVPNEFVHIVKDAENQLEMIRFCSSDYKQQEEADEVVKRLQEQLNIEIED</sequence>
<accession>A0A6G3ZSS2</accession>
<evidence type="ECO:0000313" key="2">
    <source>
        <dbReference type="EMBL" id="NEW04639.1"/>
    </source>
</evidence>
<proteinExistence type="predicted"/>
<dbReference type="EMBL" id="JAAIKC010000001">
    <property type="protein sequence ID" value="NEW04639.1"/>
    <property type="molecule type" value="Genomic_DNA"/>
</dbReference>
<gene>
    <name evidence="2" type="ORF">GK047_01190</name>
</gene>
<protein>
    <recommendedName>
        <fullName evidence="1">Cysteine-rich CPCC domain-containing protein</fullName>
    </recommendedName>
</protein>
<evidence type="ECO:0000259" key="1">
    <source>
        <dbReference type="Pfam" id="PF14206"/>
    </source>
</evidence>
<feature type="domain" description="Cysteine-rich CPCC" evidence="1">
    <location>
        <begin position="4"/>
        <end position="77"/>
    </location>
</feature>
<comment type="caution">
    <text evidence="2">The sequence shown here is derived from an EMBL/GenBank/DDBJ whole genome shotgun (WGS) entry which is preliminary data.</text>
</comment>
<dbReference type="Pfam" id="PF14206">
    <property type="entry name" value="Cys_rich_CPCC"/>
    <property type="match status" value="1"/>
</dbReference>